<evidence type="ECO:0000256" key="7">
    <source>
        <dbReference type="ARBA" id="ARBA00022884"/>
    </source>
</evidence>
<comment type="subcellular location">
    <subcellularLocation>
        <location evidence="1">Cytoplasm</location>
    </subcellularLocation>
</comment>
<reference evidence="11 12" key="1">
    <citation type="submission" date="2019-04" db="EMBL/GenBank/DDBJ databases">
        <title>Chromosome genome assembly for Takifugu flavidus.</title>
        <authorList>
            <person name="Xiao S."/>
        </authorList>
    </citation>
    <scope>NUCLEOTIDE SEQUENCE [LARGE SCALE GENOMIC DNA]</scope>
    <source>
        <strain evidence="11">HTHZ2018</strain>
        <tissue evidence="11">Muscle</tissue>
    </source>
</reference>
<dbReference type="EMBL" id="RHFK02000009">
    <property type="protein sequence ID" value="TWW70956.1"/>
    <property type="molecule type" value="Genomic_DNA"/>
</dbReference>
<dbReference type="Gene3D" id="4.10.60.30">
    <property type="entry name" value="Nanos, RNA-binding domain"/>
    <property type="match status" value="1"/>
</dbReference>
<dbReference type="GO" id="GO:0005737">
    <property type="term" value="C:cytoplasm"/>
    <property type="evidence" value="ECO:0007669"/>
    <property type="project" value="UniProtKB-SubCell"/>
</dbReference>
<evidence type="ECO:0000259" key="10">
    <source>
        <dbReference type="PROSITE" id="PS51522"/>
    </source>
</evidence>
<evidence type="ECO:0000256" key="2">
    <source>
        <dbReference type="ARBA" id="ARBA00022490"/>
    </source>
</evidence>
<organism evidence="11 12">
    <name type="scientific">Takifugu flavidus</name>
    <name type="common">sansaifugu</name>
    <dbReference type="NCBI Taxonomy" id="433684"/>
    <lineage>
        <taxon>Eukaryota</taxon>
        <taxon>Metazoa</taxon>
        <taxon>Chordata</taxon>
        <taxon>Craniata</taxon>
        <taxon>Vertebrata</taxon>
        <taxon>Euteleostomi</taxon>
        <taxon>Actinopterygii</taxon>
        <taxon>Neopterygii</taxon>
        <taxon>Teleostei</taxon>
        <taxon>Neoteleostei</taxon>
        <taxon>Acanthomorphata</taxon>
        <taxon>Eupercaria</taxon>
        <taxon>Tetraodontiformes</taxon>
        <taxon>Tetradontoidea</taxon>
        <taxon>Tetraodontidae</taxon>
        <taxon>Takifugu</taxon>
    </lineage>
</organism>
<dbReference type="GO" id="GO:0008270">
    <property type="term" value="F:zinc ion binding"/>
    <property type="evidence" value="ECO:0007669"/>
    <property type="project" value="UniProtKB-KW"/>
</dbReference>
<keyword evidence="12" id="KW-1185">Reference proteome</keyword>
<dbReference type="InterPro" id="IPR024161">
    <property type="entry name" value="Znf_nanos-typ"/>
</dbReference>
<keyword evidence="7 8" id="KW-0694">RNA-binding</keyword>
<keyword evidence="3" id="KW-0479">Metal-binding</keyword>
<comment type="caution">
    <text evidence="11">The sequence shown here is derived from an EMBL/GenBank/DDBJ whole genome shotgun (WGS) entry which is preliminary data.</text>
</comment>
<comment type="similarity">
    <text evidence="8">Belongs to the nanos family.</text>
</comment>
<dbReference type="AlphaFoldDB" id="A0A5C6NVG5"/>
<feature type="domain" description="Nanos-type" evidence="10">
    <location>
        <begin position="89"/>
        <end position="143"/>
    </location>
</feature>
<evidence type="ECO:0000256" key="1">
    <source>
        <dbReference type="ARBA" id="ARBA00004496"/>
    </source>
</evidence>
<evidence type="ECO:0000256" key="3">
    <source>
        <dbReference type="ARBA" id="ARBA00022723"/>
    </source>
</evidence>
<evidence type="ECO:0000256" key="6">
    <source>
        <dbReference type="ARBA" id="ARBA00022845"/>
    </source>
</evidence>
<feature type="compositionally biased region" description="Low complexity" evidence="9">
    <location>
        <begin position="39"/>
        <end position="53"/>
    </location>
</feature>
<proteinExistence type="inferred from homology"/>
<dbReference type="PANTHER" id="PTHR12887">
    <property type="entry name" value="NANOS PROTEIN"/>
    <property type="match status" value="1"/>
</dbReference>
<feature type="region of interest" description="Disordered" evidence="9">
    <location>
        <begin position="30"/>
        <end position="61"/>
    </location>
</feature>
<evidence type="ECO:0000256" key="4">
    <source>
        <dbReference type="ARBA" id="ARBA00022771"/>
    </source>
</evidence>
<dbReference type="InterPro" id="IPR038129">
    <property type="entry name" value="Nanos_sf"/>
</dbReference>
<gene>
    <name evidence="11" type="ORF">D4764_17G0004390</name>
</gene>
<evidence type="ECO:0000313" key="12">
    <source>
        <dbReference type="Proteomes" id="UP000324091"/>
    </source>
</evidence>
<dbReference type="InterPro" id="IPR008705">
    <property type="entry name" value="Nanos/Xcar2"/>
</dbReference>
<evidence type="ECO:0000256" key="9">
    <source>
        <dbReference type="SAM" id="MobiDB-lite"/>
    </source>
</evidence>
<accession>A0A5C6NVG5</accession>
<dbReference type="PROSITE" id="PS51522">
    <property type="entry name" value="ZF_NANOS"/>
    <property type="match status" value="1"/>
</dbReference>
<dbReference type="GO" id="GO:0003723">
    <property type="term" value="F:RNA binding"/>
    <property type="evidence" value="ECO:0007669"/>
    <property type="project" value="UniProtKB-UniRule"/>
</dbReference>
<evidence type="ECO:0000313" key="11">
    <source>
        <dbReference type="EMBL" id="TWW70956.1"/>
    </source>
</evidence>
<keyword evidence="5" id="KW-0862">Zinc</keyword>
<evidence type="ECO:0000256" key="5">
    <source>
        <dbReference type="ARBA" id="ARBA00022833"/>
    </source>
</evidence>
<protein>
    <submittedName>
        <fullName evidence="11">Nanos-like protein 2</fullName>
    </submittedName>
</protein>
<dbReference type="GO" id="GO:0006417">
    <property type="term" value="P:regulation of translation"/>
    <property type="evidence" value="ECO:0007669"/>
    <property type="project" value="UniProtKB-UniRule"/>
</dbReference>
<sequence length="158" mass="17525">MQSQIGVQTFDMWHDYMNLGSLLKRLHDRRPEDHDAPKRSAAASEVAAGAPGSHTHIKGREVYRISTDASSVSSLSDASSSGTSSDTDFCRFCKQNGESPRVYRSHTLKSADSRVVCPILQNYICPICGATGDYAHTRRYCPVVRRQGDRKLAGSKFW</sequence>
<evidence type="ECO:0000256" key="8">
    <source>
        <dbReference type="PROSITE-ProRule" id="PRU00855"/>
    </source>
</evidence>
<dbReference type="Proteomes" id="UP000324091">
    <property type="component" value="Chromosome 17"/>
</dbReference>
<dbReference type="Pfam" id="PF05741">
    <property type="entry name" value="zf-nanos"/>
    <property type="match status" value="1"/>
</dbReference>
<name>A0A5C6NVG5_9TELE</name>
<keyword evidence="6 8" id="KW-0810">Translation regulation</keyword>
<keyword evidence="4 8" id="KW-0863">Zinc-finger</keyword>
<keyword evidence="2" id="KW-0963">Cytoplasm</keyword>